<feature type="binding site" evidence="7">
    <location>
        <begin position="112"/>
        <end position="118"/>
    </location>
    <ligand>
        <name>ATP</name>
        <dbReference type="ChEBI" id="CHEBI:30616"/>
    </ligand>
</feature>
<dbReference type="EMBL" id="WOXT01000001">
    <property type="protein sequence ID" value="MUV13796.1"/>
    <property type="molecule type" value="Genomic_DNA"/>
</dbReference>
<feature type="binding site" evidence="7">
    <location>
        <begin position="154"/>
        <end position="155"/>
    </location>
    <ligand>
        <name>UDP-N-acetyl-alpha-D-muramoyl-L-alanyl-D-glutamate</name>
        <dbReference type="ChEBI" id="CHEBI:83900"/>
    </ligand>
</feature>
<dbReference type="InterPro" id="IPR036565">
    <property type="entry name" value="Mur-like_cat_sf"/>
</dbReference>
<protein>
    <recommendedName>
        <fullName evidence="7">UDP-N-acetylmuramoyl-L-alanyl-D-glutamate--2,6-diaminopimelate ligase</fullName>
        <ecNumber evidence="7">6.3.2.13</ecNumber>
    </recommendedName>
    <alternativeName>
        <fullName evidence="7">Meso-A2pm-adding enzyme</fullName>
    </alternativeName>
    <alternativeName>
        <fullName evidence="7">Meso-diaminopimelate-adding enzyme</fullName>
    </alternativeName>
    <alternativeName>
        <fullName evidence="7">UDP-MurNAc-L-Ala-D-Glu:meso-diaminopimelate ligase</fullName>
    </alternativeName>
    <alternativeName>
        <fullName evidence="7">UDP-MurNAc-tripeptide synthetase</fullName>
    </alternativeName>
    <alternativeName>
        <fullName evidence="7">UDP-N-acetylmuramyl-tripeptide synthetase</fullName>
    </alternativeName>
</protein>
<comment type="pathway">
    <text evidence="7 8">Cell wall biogenesis; peptidoglycan biosynthesis.</text>
</comment>
<dbReference type="GO" id="GO:0005737">
    <property type="term" value="C:cytoplasm"/>
    <property type="evidence" value="ECO:0007669"/>
    <property type="project" value="UniProtKB-SubCell"/>
</dbReference>
<dbReference type="Pfam" id="PF01225">
    <property type="entry name" value="Mur_ligase"/>
    <property type="match status" value="1"/>
</dbReference>
<feature type="binding site" evidence="7">
    <location>
        <begin position="409"/>
        <end position="412"/>
    </location>
    <ligand>
        <name>meso-2,6-diaminopimelate</name>
        <dbReference type="ChEBI" id="CHEBI:57791"/>
    </ligand>
</feature>
<comment type="caution">
    <text evidence="7">Lacks conserved residue(s) required for the propagation of feature annotation.</text>
</comment>
<feature type="domain" description="Mur ligase C-terminal" evidence="10">
    <location>
        <begin position="335"/>
        <end position="466"/>
    </location>
</feature>
<dbReference type="InterPro" id="IPR005761">
    <property type="entry name" value="UDP-N-AcMur-Glu-dNH2Pim_ligase"/>
</dbReference>
<reference evidence="12 13" key="1">
    <citation type="submission" date="2019-12" db="EMBL/GenBank/DDBJ databases">
        <authorList>
            <person name="Xu J."/>
        </authorList>
    </citation>
    <scope>NUCLEOTIDE SEQUENCE [LARGE SCALE GENOMIC DNA]</scope>
    <source>
        <strain evidence="12 13">HX-5-24</strain>
    </source>
</reference>
<comment type="caution">
    <text evidence="12">The sequence shown here is derived from an EMBL/GenBank/DDBJ whole genome shotgun (WGS) entry which is preliminary data.</text>
</comment>
<evidence type="ECO:0000259" key="9">
    <source>
        <dbReference type="Pfam" id="PF01225"/>
    </source>
</evidence>
<keyword evidence="7" id="KW-0460">Magnesium</keyword>
<feature type="binding site" evidence="7">
    <location>
        <position position="187"/>
    </location>
    <ligand>
        <name>UDP-N-acetyl-alpha-D-muramoyl-L-alanyl-D-glutamate</name>
        <dbReference type="ChEBI" id="CHEBI:83900"/>
    </ligand>
</feature>
<dbReference type="EC" id="6.3.2.13" evidence="7"/>
<feature type="binding site" evidence="7">
    <location>
        <position position="464"/>
    </location>
    <ligand>
        <name>meso-2,6-diaminopimelate</name>
        <dbReference type="ChEBI" id="CHEBI:57791"/>
    </ligand>
</feature>
<evidence type="ECO:0000256" key="7">
    <source>
        <dbReference type="HAMAP-Rule" id="MF_00208"/>
    </source>
</evidence>
<keyword evidence="2 7" id="KW-0132">Cell division</keyword>
<dbReference type="InterPro" id="IPR013221">
    <property type="entry name" value="Mur_ligase_cen"/>
</dbReference>
<sequence>MTRAMRLSELLPDVAAVPAGLEITGLVMDSRGVKPGDAFVAIAGFGAHGLLFAEQAKASGARAVLFEPPAPETAPAPVDAIPVPGLRARLGELADRFHDFPSHAMTTVGVTGTNGKTSTVQLLAQAWTLLGTRAASIGTLGAGLYGHVVPTGFTTPLVLQVHQLIAQLRDEGAQVLSMEVSSHALDQGRVAGVHFDVGVFTNLTRDHLDYHGDMDSYGAAKAKLFGWPGLRAAVINLDDDYGRAMFDALPKTVRHVGTSARGDGDATVRAEHITLDNRGVGFELVVGNERNAVRSPLLGRFNVDNLLAVAGTLVALDHAPAKVADVLSRLQPIHGRMNRLGGEGDAPMVVVDYAHTPDALEQALTSLRAHAAAKLACVFGCGGERDTGKRPQMAAIAERLADRVFVTDDNPRGEDGDRIVEDIVAGFSDAMRVDPRLTIERDRAKAIARAVGEAGPNDIVLIAGKGHEPYQEIDGVRHPFDDTEVAKHALAHRTLEPRP</sequence>
<dbReference type="Gene3D" id="3.40.1390.10">
    <property type="entry name" value="MurE/MurF, N-terminal domain"/>
    <property type="match status" value="1"/>
</dbReference>
<dbReference type="InterPro" id="IPR000713">
    <property type="entry name" value="Mur_ligase_N"/>
</dbReference>
<dbReference type="Gene3D" id="3.40.1190.10">
    <property type="entry name" value="Mur-like, catalytic domain"/>
    <property type="match status" value="1"/>
</dbReference>
<dbReference type="GO" id="GO:0000287">
    <property type="term" value="F:magnesium ion binding"/>
    <property type="evidence" value="ECO:0007669"/>
    <property type="project" value="UniProtKB-UniRule"/>
</dbReference>
<feature type="domain" description="Mur ligase central" evidence="11">
    <location>
        <begin position="110"/>
        <end position="312"/>
    </location>
</feature>
<feature type="binding site" evidence="7">
    <location>
        <position position="181"/>
    </location>
    <ligand>
        <name>UDP-N-acetyl-alpha-D-muramoyl-L-alanyl-D-glutamate</name>
        <dbReference type="ChEBI" id="CHEBI:83900"/>
    </ligand>
</feature>
<evidence type="ECO:0000256" key="8">
    <source>
        <dbReference type="RuleBase" id="RU004135"/>
    </source>
</evidence>
<feature type="binding site" evidence="7">
    <location>
        <position position="385"/>
    </location>
    <ligand>
        <name>meso-2,6-diaminopimelate</name>
        <dbReference type="ChEBI" id="CHEBI:57791"/>
    </ligand>
</feature>
<dbReference type="Gene3D" id="3.90.190.20">
    <property type="entry name" value="Mur ligase, C-terminal domain"/>
    <property type="match status" value="1"/>
</dbReference>
<dbReference type="SUPFAM" id="SSF53623">
    <property type="entry name" value="MurD-like peptide ligases, catalytic domain"/>
    <property type="match status" value="1"/>
</dbReference>
<evidence type="ECO:0000256" key="2">
    <source>
        <dbReference type="ARBA" id="ARBA00022618"/>
    </source>
</evidence>
<evidence type="ECO:0000256" key="5">
    <source>
        <dbReference type="ARBA" id="ARBA00023306"/>
    </source>
</evidence>
<evidence type="ECO:0000256" key="1">
    <source>
        <dbReference type="ARBA" id="ARBA00005898"/>
    </source>
</evidence>
<dbReference type="NCBIfam" id="NF001124">
    <property type="entry name" value="PRK00139.1-2"/>
    <property type="match status" value="1"/>
</dbReference>
<organism evidence="12 13">
    <name type="scientific">Noviluteimonas gilva</name>
    <dbReference type="NCBI Taxonomy" id="2682097"/>
    <lineage>
        <taxon>Bacteria</taxon>
        <taxon>Pseudomonadati</taxon>
        <taxon>Pseudomonadota</taxon>
        <taxon>Gammaproteobacteria</taxon>
        <taxon>Lysobacterales</taxon>
        <taxon>Lysobacteraceae</taxon>
        <taxon>Noviluteimonas</taxon>
    </lineage>
</organism>
<comment type="cofactor">
    <cofactor evidence="7">
        <name>Mg(2+)</name>
        <dbReference type="ChEBI" id="CHEBI:18420"/>
    </cofactor>
</comment>
<evidence type="ECO:0000313" key="13">
    <source>
        <dbReference type="Proteomes" id="UP000479692"/>
    </source>
</evidence>
<dbReference type="NCBIfam" id="TIGR01085">
    <property type="entry name" value="murE"/>
    <property type="match status" value="1"/>
</dbReference>
<comment type="similarity">
    <text evidence="1 7">Belongs to the MurCDEF family. MurE subfamily.</text>
</comment>
<dbReference type="GO" id="GO:0008360">
    <property type="term" value="P:regulation of cell shape"/>
    <property type="evidence" value="ECO:0007669"/>
    <property type="project" value="UniProtKB-KW"/>
</dbReference>
<dbReference type="InterPro" id="IPR036615">
    <property type="entry name" value="Mur_ligase_C_dom_sf"/>
</dbReference>
<evidence type="ECO:0000256" key="3">
    <source>
        <dbReference type="ARBA" id="ARBA00022960"/>
    </source>
</evidence>
<feature type="modified residue" description="N6-carboxylysine" evidence="7">
    <location>
        <position position="221"/>
    </location>
</feature>
<evidence type="ECO:0000256" key="6">
    <source>
        <dbReference type="ARBA" id="ARBA00023316"/>
    </source>
</evidence>
<feature type="short sequence motif" description="Meso-diaminopimelate recognition motif" evidence="7">
    <location>
        <begin position="409"/>
        <end position="412"/>
    </location>
</feature>
<evidence type="ECO:0000259" key="10">
    <source>
        <dbReference type="Pfam" id="PF02875"/>
    </source>
</evidence>
<dbReference type="GO" id="GO:0051301">
    <property type="term" value="P:cell division"/>
    <property type="evidence" value="ECO:0007669"/>
    <property type="project" value="UniProtKB-KW"/>
</dbReference>
<dbReference type="HAMAP" id="MF_00208">
    <property type="entry name" value="MurE"/>
    <property type="match status" value="1"/>
</dbReference>
<dbReference type="Proteomes" id="UP000479692">
    <property type="component" value="Unassembled WGS sequence"/>
</dbReference>
<evidence type="ECO:0000259" key="11">
    <source>
        <dbReference type="Pfam" id="PF08245"/>
    </source>
</evidence>
<dbReference type="InterPro" id="IPR004101">
    <property type="entry name" value="Mur_ligase_C"/>
</dbReference>
<keyword evidence="7 12" id="KW-0436">Ligase</keyword>
<dbReference type="GO" id="GO:0005524">
    <property type="term" value="F:ATP binding"/>
    <property type="evidence" value="ECO:0007669"/>
    <property type="project" value="UniProtKB-UniRule"/>
</dbReference>
<keyword evidence="6 7" id="KW-0961">Cell wall biogenesis/degradation</keyword>
<feature type="domain" description="Mur ligase N-terminal catalytic" evidence="9">
    <location>
        <begin position="22"/>
        <end position="98"/>
    </location>
</feature>
<comment type="function">
    <text evidence="7">Catalyzes the addition of meso-diaminopimelic acid to the nucleotide precursor UDP-N-acetylmuramoyl-L-alanyl-D-glutamate (UMAG) in the biosynthesis of bacterial cell-wall peptidoglycan.</text>
</comment>
<dbReference type="PANTHER" id="PTHR23135:SF4">
    <property type="entry name" value="UDP-N-ACETYLMURAMOYL-L-ALANYL-D-GLUTAMATE--2,6-DIAMINOPIMELATE LIGASE MURE HOMOLOG, CHLOROPLASTIC"/>
    <property type="match status" value="1"/>
</dbReference>
<keyword evidence="7" id="KW-0547">Nucleotide-binding</keyword>
<dbReference type="GO" id="GO:0071555">
    <property type="term" value="P:cell wall organization"/>
    <property type="evidence" value="ECO:0007669"/>
    <property type="project" value="UniProtKB-KW"/>
</dbReference>
<keyword evidence="13" id="KW-1185">Reference proteome</keyword>
<keyword evidence="7" id="KW-0067">ATP-binding</keyword>
<dbReference type="InterPro" id="IPR035911">
    <property type="entry name" value="MurE/MurF_N"/>
</dbReference>
<dbReference type="PANTHER" id="PTHR23135">
    <property type="entry name" value="MUR LIGASE FAMILY MEMBER"/>
    <property type="match status" value="1"/>
</dbReference>
<dbReference type="GO" id="GO:0008765">
    <property type="term" value="F:UDP-N-acetylmuramoylalanyl-D-glutamate-2,6-diaminopimelate ligase activity"/>
    <property type="evidence" value="ECO:0007669"/>
    <property type="project" value="UniProtKB-UniRule"/>
</dbReference>
<comment type="subcellular location">
    <subcellularLocation>
        <location evidence="7 8">Cytoplasm</location>
    </subcellularLocation>
</comment>
<dbReference type="Pfam" id="PF08245">
    <property type="entry name" value="Mur_ligase_M"/>
    <property type="match status" value="1"/>
</dbReference>
<comment type="catalytic activity">
    <reaction evidence="7">
        <text>UDP-N-acetyl-alpha-D-muramoyl-L-alanyl-D-glutamate + meso-2,6-diaminopimelate + ATP = UDP-N-acetyl-alpha-D-muramoyl-L-alanyl-gamma-D-glutamyl-meso-2,6-diaminopimelate + ADP + phosphate + H(+)</text>
        <dbReference type="Rhea" id="RHEA:23676"/>
        <dbReference type="ChEBI" id="CHEBI:15378"/>
        <dbReference type="ChEBI" id="CHEBI:30616"/>
        <dbReference type="ChEBI" id="CHEBI:43474"/>
        <dbReference type="ChEBI" id="CHEBI:57791"/>
        <dbReference type="ChEBI" id="CHEBI:83900"/>
        <dbReference type="ChEBI" id="CHEBI:83905"/>
        <dbReference type="ChEBI" id="CHEBI:456216"/>
        <dbReference type="EC" id="6.3.2.13"/>
    </reaction>
</comment>
<feature type="binding site" evidence="7">
    <location>
        <position position="468"/>
    </location>
    <ligand>
        <name>meso-2,6-diaminopimelate</name>
        <dbReference type="ChEBI" id="CHEBI:57791"/>
    </ligand>
</feature>
<dbReference type="GO" id="GO:0009252">
    <property type="term" value="P:peptidoglycan biosynthetic process"/>
    <property type="evidence" value="ECO:0007669"/>
    <property type="project" value="UniProtKB-UniRule"/>
</dbReference>
<dbReference type="RefSeq" id="WP_156641012.1">
    <property type="nucleotide sequence ID" value="NZ_WOXT01000001.1"/>
</dbReference>
<feature type="binding site" evidence="7">
    <location>
        <position position="30"/>
    </location>
    <ligand>
        <name>UDP-N-acetyl-alpha-D-muramoyl-L-alanyl-D-glutamate</name>
        <dbReference type="ChEBI" id="CHEBI:83900"/>
    </ligand>
</feature>
<name>A0A7C9HLS0_9GAMM</name>
<accession>A0A7C9HLS0</accession>
<comment type="PTM">
    <text evidence="7">Carboxylation is probably crucial for Mg(2+) binding and, consequently, for the gamma-phosphate positioning of ATP.</text>
</comment>
<dbReference type="SUPFAM" id="SSF63418">
    <property type="entry name" value="MurE/MurF N-terminal domain"/>
    <property type="match status" value="1"/>
</dbReference>
<gene>
    <name evidence="7" type="primary">murE</name>
    <name evidence="12" type="ORF">GN331_06185</name>
</gene>
<evidence type="ECO:0000313" key="12">
    <source>
        <dbReference type="EMBL" id="MUV13796.1"/>
    </source>
</evidence>
<keyword evidence="5 7" id="KW-0131">Cell cycle</keyword>
<dbReference type="SUPFAM" id="SSF53244">
    <property type="entry name" value="MurD-like peptide ligases, peptide-binding domain"/>
    <property type="match status" value="1"/>
</dbReference>
<proteinExistence type="inferred from homology"/>
<dbReference type="AlphaFoldDB" id="A0A7C9HLS0"/>
<dbReference type="UniPathway" id="UPA00219"/>
<keyword evidence="7" id="KW-0963">Cytoplasm</keyword>
<keyword evidence="4 7" id="KW-0573">Peptidoglycan synthesis</keyword>
<evidence type="ECO:0000256" key="4">
    <source>
        <dbReference type="ARBA" id="ARBA00022984"/>
    </source>
</evidence>
<dbReference type="NCBIfam" id="NF001126">
    <property type="entry name" value="PRK00139.1-4"/>
    <property type="match status" value="1"/>
</dbReference>
<feature type="binding site" evidence="7">
    <location>
        <position position="189"/>
    </location>
    <ligand>
        <name>UDP-N-acetyl-alpha-D-muramoyl-L-alanyl-D-glutamate</name>
        <dbReference type="ChEBI" id="CHEBI:83900"/>
    </ligand>
</feature>
<dbReference type="Pfam" id="PF02875">
    <property type="entry name" value="Mur_ligase_C"/>
    <property type="match status" value="1"/>
</dbReference>
<keyword evidence="3 7" id="KW-0133">Cell shape</keyword>